<protein>
    <submittedName>
        <fullName evidence="1">Uncharacterized protein</fullName>
    </submittedName>
</protein>
<dbReference type="AlphaFoldDB" id="A0A2G2XJ60"/>
<dbReference type="STRING" id="4072.A0A2G2XJ60"/>
<name>A0A2G2XJ60_CAPAN</name>
<reference evidence="1 2" key="1">
    <citation type="journal article" date="2014" name="Nat. Genet.">
        <title>Genome sequence of the hot pepper provides insights into the evolution of pungency in Capsicum species.</title>
        <authorList>
            <person name="Kim S."/>
            <person name="Park M."/>
            <person name="Yeom S.I."/>
            <person name="Kim Y.M."/>
            <person name="Lee J.M."/>
            <person name="Lee H.A."/>
            <person name="Seo E."/>
            <person name="Choi J."/>
            <person name="Cheong K."/>
            <person name="Kim K.T."/>
            <person name="Jung K."/>
            <person name="Lee G.W."/>
            <person name="Oh S.K."/>
            <person name="Bae C."/>
            <person name="Kim S.B."/>
            <person name="Lee H.Y."/>
            <person name="Kim S.Y."/>
            <person name="Kim M.S."/>
            <person name="Kang B.C."/>
            <person name="Jo Y.D."/>
            <person name="Yang H.B."/>
            <person name="Jeong H.J."/>
            <person name="Kang W.H."/>
            <person name="Kwon J.K."/>
            <person name="Shin C."/>
            <person name="Lim J.Y."/>
            <person name="Park J.H."/>
            <person name="Huh J.H."/>
            <person name="Kim J.S."/>
            <person name="Kim B.D."/>
            <person name="Cohen O."/>
            <person name="Paran I."/>
            <person name="Suh M.C."/>
            <person name="Lee S.B."/>
            <person name="Kim Y.K."/>
            <person name="Shin Y."/>
            <person name="Noh S.J."/>
            <person name="Park J."/>
            <person name="Seo Y.S."/>
            <person name="Kwon S.Y."/>
            <person name="Kim H.A."/>
            <person name="Park J.M."/>
            <person name="Kim H.J."/>
            <person name="Choi S.B."/>
            <person name="Bosland P.W."/>
            <person name="Reeves G."/>
            <person name="Jo S.H."/>
            <person name="Lee B.W."/>
            <person name="Cho H.T."/>
            <person name="Choi H.S."/>
            <person name="Lee M.S."/>
            <person name="Yu Y."/>
            <person name="Do Choi Y."/>
            <person name="Park B.S."/>
            <person name="van Deynze A."/>
            <person name="Ashrafi H."/>
            <person name="Hill T."/>
            <person name="Kim W.T."/>
            <person name="Pai H.S."/>
            <person name="Ahn H.K."/>
            <person name="Yeam I."/>
            <person name="Giovannoni J.J."/>
            <person name="Rose J.K."/>
            <person name="Sorensen I."/>
            <person name="Lee S.J."/>
            <person name="Kim R.W."/>
            <person name="Choi I.Y."/>
            <person name="Choi B.S."/>
            <person name="Lim J.S."/>
            <person name="Lee Y.H."/>
            <person name="Choi D."/>
        </authorList>
    </citation>
    <scope>NUCLEOTIDE SEQUENCE [LARGE SCALE GENOMIC DNA]</scope>
    <source>
        <strain evidence="2">cv. CM334</strain>
    </source>
</reference>
<keyword evidence="2" id="KW-1185">Reference proteome</keyword>
<reference evidence="1 2" key="2">
    <citation type="journal article" date="2017" name="Genome Biol.">
        <title>New reference genome sequences of hot pepper reveal the massive evolution of plant disease-resistance genes by retroduplication.</title>
        <authorList>
            <person name="Kim S."/>
            <person name="Park J."/>
            <person name="Yeom S.I."/>
            <person name="Kim Y.M."/>
            <person name="Seo E."/>
            <person name="Kim K.T."/>
            <person name="Kim M.S."/>
            <person name="Lee J.M."/>
            <person name="Cheong K."/>
            <person name="Shin H.S."/>
            <person name="Kim S.B."/>
            <person name="Han K."/>
            <person name="Lee J."/>
            <person name="Park M."/>
            <person name="Lee H.A."/>
            <person name="Lee H.Y."/>
            <person name="Lee Y."/>
            <person name="Oh S."/>
            <person name="Lee J.H."/>
            <person name="Choi E."/>
            <person name="Choi E."/>
            <person name="Lee S.E."/>
            <person name="Jeon J."/>
            <person name="Kim H."/>
            <person name="Choi G."/>
            <person name="Song H."/>
            <person name="Lee J."/>
            <person name="Lee S.C."/>
            <person name="Kwon J.K."/>
            <person name="Lee H.Y."/>
            <person name="Koo N."/>
            <person name="Hong Y."/>
            <person name="Kim R.W."/>
            <person name="Kang W.H."/>
            <person name="Huh J.H."/>
            <person name="Kang B.C."/>
            <person name="Yang T.J."/>
            <person name="Lee Y.H."/>
            <person name="Bennetzen J.L."/>
            <person name="Choi D."/>
        </authorList>
    </citation>
    <scope>NUCLEOTIDE SEQUENCE [LARGE SCALE GENOMIC DNA]</scope>
    <source>
        <strain evidence="2">cv. CM334</strain>
    </source>
</reference>
<evidence type="ECO:0000313" key="1">
    <source>
        <dbReference type="EMBL" id="PHT57543.1"/>
    </source>
</evidence>
<proteinExistence type="predicted"/>
<dbReference type="Proteomes" id="UP000222542">
    <property type="component" value="Unassembled WGS sequence"/>
</dbReference>
<evidence type="ECO:0000313" key="2">
    <source>
        <dbReference type="Proteomes" id="UP000222542"/>
    </source>
</evidence>
<accession>A0A2G2XJ60</accession>
<dbReference type="EMBL" id="AYRZ02002104">
    <property type="protein sequence ID" value="PHT57543.1"/>
    <property type="molecule type" value="Genomic_DNA"/>
</dbReference>
<gene>
    <name evidence="1" type="ORF">T459_35486</name>
</gene>
<dbReference type="Gramene" id="PHT57543">
    <property type="protein sequence ID" value="PHT57543"/>
    <property type="gene ID" value="T459_35486"/>
</dbReference>
<organism evidence="1 2">
    <name type="scientific">Capsicum annuum</name>
    <name type="common">Capsicum pepper</name>
    <dbReference type="NCBI Taxonomy" id="4072"/>
    <lineage>
        <taxon>Eukaryota</taxon>
        <taxon>Viridiplantae</taxon>
        <taxon>Streptophyta</taxon>
        <taxon>Embryophyta</taxon>
        <taxon>Tracheophyta</taxon>
        <taxon>Spermatophyta</taxon>
        <taxon>Magnoliopsida</taxon>
        <taxon>eudicotyledons</taxon>
        <taxon>Gunneridae</taxon>
        <taxon>Pentapetalae</taxon>
        <taxon>asterids</taxon>
        <taxon>lamiids</taxon>
        <taxon>Solanales</taxon>
        <taxon>Solanaceae</taxon>
        <taxon>Solanoideae</taxon>
        <taxon>Capsiceae</taxon>
        <taxon>Capsicum</taxon>
    </lineage>
</organism>
<sequence length="109" mass="11958">MSQLLFGVIFYRRVKSLCLESCSLLTTEGLESALLSLKEIQSLKVISCGNIKDSEISPALSTLFSALKDFQWRPDTKALLSAGLAGTGMRKRGNKLFKKTCDWKSLPGA</sequence>
<comment type="caution">
    <text evidence="1">The sequence shown here is derived from an EMBL/GenBank/DDBJ whole genome shotgun (WGS) entry which is preliminary data.</text>
</comment>